<accession>A0ACC1XSL2</accession>
<sequence>MDLERIFRMKEGISSTSYANNSFLQKKAADEVMYNTLEAIERVYLDLTPDTMTIADLGCSSGPNTLSIIKDMIKTISKNSQHIFYPLPQFQISLNDLPTNDFSTISNALPQFLEDLDKEMEHVGRPDIAINAYPCSFYGRLFPDDSMHFIYSSNSLHWLSKVPPELYNDKGESINQGNVYISEFSSPAVSEAYFKQFQEDFSLFLQSRYTELHPGGQMVLIFLGRIGPDHVDRGNSFFWELLTQSLATLLTKGEIEKEKFDSYHAPFYAPSKDEIEELVKKNSSFQLHKLEMFQIEKKHHADNQISYGTAIAKTVRAIQEPMLIHHFGIGEGALHTLFEAYGRLVDEEMAKEEIKPVTFSLVLRKLFMGEQQMLRSC</sequence>
<organism evidence="1 2">
    <name type="scientific">Melia azedarach</name>
    <name type="common">Chinaberry tree</name>
    <dbReference type="NCBI Taxonomy" id="155640"/>
    <lineage>
        <taxon>Eukaryota</taxon>
        <taxon>Viridiplantae</taxon>
        <taxon>Streptophyta</taxon>
        <taxon>Embryophyta</taxon>
        <taxon>Tracheophyta</taxon>
        <taxon>Spermatophyta</taxon>
        <taxon>Magnoliopsida</taxon>
        <taxon>eudicotyledons</taxon>
        <taxon>Gunneridae</taxon>
        <taxon>Pentapetalae</taxon>
        <taxon>rosids</taxon>
        <taxon>malvids</taxon>
        <taxon>Sapindales</taxon>
        <taxon>Meliaceae</taxon>
        <taxon>Melia</taxon>
    </lineage>
</organism>
<proteinExistence type="predicted"/>
<keyword evidence="2" id="KW-1185">Reference proteome</keyword>
<dbReference type="EMBL" id="CM051400">
    <property type="protein sequence ID" value="KAJ4714333.1"/>
    <property type="molecule type" value="Genomic_DNA"/>
</dbReference>
<gene>
    <name evidence="1" type="ORF">OWV82_012835</name>
</gene>
<reference evidence="1 2" key="1">
    <citation type="journal article" date="2023" name="Science">
        <title>Complex scaffold remodeling in plant triterpene biosynthesis.</title>
        <authorList>
            <person name="De La Pena R."/>
            <person name="Hodgson H."/>
            <person name="Liu J.C."/>
            <person name="Stephenson M.J."/>
            <person name="Martin A.C."/>
            <person name="Owen C."/>
            <person name="Harkess A."/>
            <person name="Leebens-Mack J."/>
            <person name="Jimenez L.E."/>
            <person name="Osbourn A."/>
            <person name="Sattely E.S."/>
        </authorList>
    </citation>
    <scope>NUCLEOTIDE SEQUENCE [LARGE SCALE GENOMIC DNA]</scope>
    <source>
        <strain evidence="2">cv. JPN11</strain>
        <tissue evidence="1">Leaf</tissue>
    </source>
</reference>
<evidence type="ECO:0000313" key="2">
    <source>
        <dbReference type="Proteomes" id="UP001164539"/>
    </source>
</evidence>
<name>A0ACC1XSL2_MELAZ</name>
<dbReference type="Proteomes" id="UP001164539">
    <property type="component" value="Chromosome 7"/>
</dbReference>
<comment type="caution">
    <text evidence="1">The sequence shown here is derived from an EMBL/GenBank/DDBJ whole genome shotgun (WGS) entry which is preliminary data.</text>
</comment>
<evidence type="ECO:0000313" key="1">
    <source>
        <dbReference type="EMBL" id="KAJ4714333.1"/>
    </source>
</evidence>
<protein>
    <submittedName>
        <fullName evidence="1">Salicylate O-methyltransferase</fullName>
    </submittedName>
</protein>